<reference evidence="3" key="1">
    <citation type="journal article" date="2019" name="Int. J. Syst. Evol. Microbiol.">
        <title>The Global Catalogue of Microorganisms (GCM) 10K type strain sequencing project: providing services to taxonomists for standard genome sequencing and annotation.</title>
        <authorList>
            <consortium name="The Broad Institute Genomics Platform"/>
            <consortium name="The Broad Institute Genome Sequencing Center for Infectious Disease"/>
            <person name="Wu L."/>
            <person name="Ma J."/>
        </authorList>
    </citation>
    <scope>NUCLEOTIDE SEQUENCE [LARGE SCALE GENOMIC DNA]</scope>
    <source>
        <strain evidence="3">JCM 17336</strain>
    </source>
</reference>
<feature type="region of interest" description="Disordered" evidence="1">
    <location>
        <begin position="1"/>
        <end position="22"/>
    </location>
</feature>
<organism evidence="2 3">
    <name type="scientific">Flavobacterium ginsengisoli</name>
    <dbReference type="NCBI Taxonomy" id="871694"/>
    <lineage>
        <taxon>Bacteria</taxon>
        <taxon>Pseudomonadati</taxon>
        <taxon>Bacteroidota</taxon>
        <taxon>Flavobacteriia</taxon>
        <taxon>Flavobacteriales</taxon>
        <taxon>Flavobacteriaceae</taxon>
        <taxon>Flavobacterium</taxon>
    </lineage>
</organism>
<dbReference type="EMBL" id="BAABDT010000001">
    <property type="protein sequence ID" value="GAA3727729.1"/>
    <property type="molecule type" value="Genomic_DNA"/>
</dbReference>
<proteinExistence type="predicted"/>
<keyword evidence="3" id="KW-1185">Reference proteome</keyword>
<accession>A0ABP7EZ06</accession>
<dbReference type="Proteomes" id="UP001501367">
    <property type="component" value="Unassembled WGS sequence"/>
</dbReference>
<sequence>MTELDTATGPSTPGVPHTCANENIGNVTNEIKKISLENPDLQKVELRIDNLGLWNRNFGCQKMDEHF</sequence>
<name>A0ABP7EZ06_9FLAO</name>
<evidence type="ECO:0000256" key="1">
    <source>
        <dbReference type="SAM" id="MobiDB-lite"/>
    </source>
</evidence>
<gene>
    <name evidence="2" type="ORF">GCM10022422_06920</name>
</gene>
<comment type="caution">
    <text evidence="2">The sequence shown here is derived from an EMBL/GenBank/DDBJ whole genome shotgun (WGS) entry which is preliminary data.</text>
</comment>
<evidence type="ECO:0000313" key="2">
    <source>
        <dbReference type="EMBL" id="GAA3727729.1"/>
    </source>
</evidence>
<evidence type="ECO:0000313" key="3">
    <source>
        <dbReference type="Proteomes" id="UP001501367"/>
    </source>
</evidence>
<protein>
    <submittedName>
        <fullName evidence="2">Uncharacterized protein</fullName>
    </submittedName>
</protein>